<dbReference type="GO" id="GO:0046872">
    <property type="term" value="F:metal ion binding"/>
    <property type="evidence" value="ECO:0007669"/>
    <property type="project" value="UniProtKB-KW"/>
</dbReference>
<dbReference type="Gene3D" id="2.170.150.70">
    <property type="match status" value="1"/>
</dbReference>
<reference evidence="6 7" key="1">
    <citation type="submission" date="2020-08" db="EMBL/GenBank/DDBJ databases">
        <title>Plant Genome Project.</title>
        <authorList>
            <person name="Zhang R.-G."/>
        </authorList>
    </citation>
    <scope>NUCLEOTIDE SEQUENCE [LARGE SCALE GENOMIC DNA]</scope>
    <source>
        <tissue evidence="6">Rhizome</tissue>
    </source>
</reference>
<comment type="caution">
    <text evidence="6">The sequence shown here is derived from an EMBL/GenBank/DDBJ whole genome shotgun (WGS) entry which is preliminary data.</text>
</comment>
<evidence type="ECO:0000256" key="4">
    <source>
        <dbReference type="SAM" id="MobiDB-lite"/>
    </source>
</evidence>
<evidence type="ECO:0000313" key="7">
    <source>
        <dbReference type="Proteomes" id="UP000734854"/>
    </source>
</evidence>
<organism evidence="6 7">
    <name type="scientific">Zingiber officinale</name>
    <name type="common">Ginger</name>
    <name type="synonym">Amomum zingiber</name>
    <dbReference type="NCBI Taxonomy" id="94328"/>
    <lineage>
        <taxon>Eukaryota</taxon>
        <taxon>Viridiplantae</taxon>
        <taxon>Streptophyta</taxon>
        <taxon>Embryophyta</taxon>
        <taxon>Tracheophyta</taxon>
        <taxon>Spermatophyta</taxon>
        <taxon>Magnoliopsida</taxon>
        <taxon>Liliopsida</taxon>
        <taxon>Zingiberales</taxon>
        <taxon>Zingiberaceae</taxon>
        <taxon>Zingiber</taxon>
    </lineage>
</organism>
<dbReference type="Pfam" id="PF04828">
    <property type="entry name" value="GFA"/>
    <property type="match status" value="1"/>
</dbReference>
<evidence type="ECO:0000256" key="3">
    <source>
        <dbReference type="ARBA" id="ARBA00022833"/>
    </source>
</evidence>
<dbReference type="InterPro" id="IPR052355">
    <property type="entry name" value="CENP-V-like"/>
</dbReference>
<feature type="compositionally biased region" description="Basic and acidic residues" evidence="4">
    <location>
        <begin position="1"/>
        <end position="21"/>
    </location>
</feature>
<dbReference type="PANTHER" id="PTHR28620">
    <property type="entry name" value="CENTROMERE PROTEIN V"/>
    <property type="match status" value="1"/>
</dbReference>
<comment type="similarity">
    <text evidence="1">Belongs to the Gfa family.</text>
</comment>
<dbReference type="Proteomes" id="UP000734854">
    <property type="component" value="Unassembled WGS sequence"/>
</dbReference>
<dbReference type="PANTHER" id="PTHR28620:SF1">
    <property type="entry name" value="CENP-V_GFA DOMAIN-CONTAINING PROTEIN"/>
    <property type="match status" value="1"/>
</dbReference>
<protein>
    <recommendedName>
        <fullName evidence="5">CENP-V/GFA domain-containing protein</fullName>
    </recommendedName>
</protein>
<dbReference type="InterPro" id="IPR011057">
    <property type="entry name" value="Mss4-like_sf"/>
</dbReference>
<keyword evidence="2" id="KW-0479">Metal-binding</keyword>
<accession>A0A8J5LBC5</accession>
<dbReference type="PROSITE" id="PS51891">
    <property type="entry name" value="CENP_V_GFA"/>
    <property type="match status" value="1"/>
</dbReference>
<evidence type="ECO:0000256" key="2">
    <source>
        <dbReference type="ARBA" id="ARBA00022723"/>
    </source>
</evidence>
<evidence type="ECO:0000259" key="5">
    <source>
        <dbReference type="PROSITE" id="PS51891"/>
    </source>
</evidence>
<dbReference type="GO" id="GO:0016846">
    <property type="term" value="F:carbon-sulfur lyase activity"/>
    <property type="evidence" value="ECO:0007669"/>
    <property type="project" value="InterPro"/>
</dbReference>
<dbReference type="InterPro" id="IPR006913">
    <property type="entry name" value="CENP-V/GFA"/>
</dbReference>
<dbReference type="AlphaFoldDB" id="A0A8J5LBC5"/>
<gene>
    <name evidence="6" type="ORF">ZIOFF_030343</name>
</gene>
<evidence type="ECO:0000256" key="1">
    <source>
        <dbReference type="ARBA" id="ARBA00005495"/>
    </source>
</evidence>
<feature type="region of interest" description="Disordered" evidence="4">
    <location>
        <begin position="1"/>
        <end position="41"/>
    </location>
</feature>
<feature type="domain" description="CENP-V/GFA" evidence="5">
    <location>
        <begin position="101"/>
        <end position="221"/>
    </location>
</feature>
<name>A0A8J5LBC5_ZINOF</name>
<dbReference type="EMBL" id="JACMSC010000008">
    <property type="protein sequence ID" value="KAG6512246.1"/>
    <property type="molecule type" value="Genomic_DNA"/>
</dbReference>
<keyword evidence="7" id="KW-1185">Reference proteome</keyword>
<proteinExistence type="inferred from homology"/>
<sequence>MANSDDEKRMAVARREGDRDGSGAASTRRRSSGDAGGDLRGRHALSFSFVGTFGSGNGRKRGWKGRSPCSCEASSVRARSCRHQTSPAPEATEVASPLCGLPGGEPHPQQPPFELETWQVEAPSSVVAWSCNCSNCSMRANTHFIVPSSKFKLAAGAEQFLTTYTFGTHTAKHTFCKLCGITSFYFPRSNPDGVAVTVSCVDPGTIIHVETSSERIGSPSEWVVLNPPSQEVALTISALMPQSIFPLLKVGGWASTWQPPKHRLKLWVATPGNLGIEFCQRIISVADPASSSHWEKLRLWEHLAVGKDSALHQVRSRYLLREHLFESKADAGASKTYSQKVGTACKLCGITSFYFPRSNPDGVAVTISCVNPGTIKHVETRYYDGKNWESSYEQSSISSFSKADNS</sequence>
<evidence type="ECO:0000313" key="6">
    <source>
        <dbReference type="EMBL" id="KAG6512246.1"/>
    </source>
</evidence>
<keyword evidence="3" id="KW-0862">Zinc</keyword>
<dbReference type="SUPFAM" id="SSF51316">
    <property type="entry name" value="Mss4-like"/>
    <property type="match status" value="1"/>
</dbReference>